<evidence type="ECO:0000256" key="1">
    <source>
        <dbReference type="ARBA" id="ARBA00022741"/>
    </source>
</evidence>
<keyword evidence="4 5" id="KW-0067">ATP-binding</keyword>
<dbReference type="PANTHER" id="PTHR11070">
    <property type="entry name" value="UVRD / RECB / PCRA DNA HELICASE FAMILY MEMBER"/>
    <property type="match status" value="1"/>
</dbReference>
<dbReference type="Gene3D" id="3.40.50.300">
    <property type="entry name" value="P-loop containing nucleotide triphosphate hydrolases"/>
    <property type="match status" value="3"/>
</dbReference>
<protein>
    <submittedName>
        <fullName evidence="7">HelD family protein</fullName>
    </submittedName>
</protein>
<dbReference type="Pfam" id="PF00580">
    <property type="entry name" value="UvrD-helicase"/>
    <property type="match status" value="1"/>
</dbReference>
<organism evidence="7 8">
    <name type="scientific">Streptomyces omiyaensis</name>
    <dbReference type="NCBI Taxonomy" id="68247"/>
    <lineage>
        <taxon>Bacteria</taxon>
        <taxon>Bacillati</taxon>
        <taxon>Actinomycetota</taxon>
        <taxon>Actinomycetes</taxon>
        <taxon>Kitasatosporales</taxon>
        <taxon>Streptomycetaceae</taxon>
        <taxon>Streptomyces</taxon>
    </lineage>
</organism>
<dbReference type="InterPro" id="IPR014016">
    <property type="entry name" value="UvrD-like_ATP-bd"/>
</dbReference>
<sequence length="762" mass="82928">MAAQEAVDTVRDREIGVEQEHLDQVYRRLEEKIHEAEFLMNDAAQKGHVGTPGALAERDAQVFRAGVHLNRLNNEFEDFLFGRIDLLDGKDGVKGPDGAYTSVEPADDAIRPDGTADIGETLHIGRIGVLDADYSPLVIDWRAPAAAPFYRSTPVEPGRVVRRRVIRSKGRRVLGVEDDLMRPELRASLGGAELPVIGDGALMAALGQARGHSMRDIVSSIQAEQDLVIRAPAASVTYVEGGPGTGKTAVALHRAAYLLYQDRRRYSGGILIVSPTPLLVSYTEGVLPSLGEEGQVAIRALGDLAEDAAGGVADTYDEPAVSRIKGSSRMLAVLRKAARGALDHPDAPKLLRVVAFGRRLELEADELRRIRHNVLGGTAPVNLLRPRARRLLLDALYAKSGAVGRHSDPELAAELRSSFDEDVSTEDSFLGFLDAWWPELAPRGVLDAMGDEKRLGRWARRVLNPGEVRRIARSLRRPGLSVHDVALLDELHTLLGAPARPKRKREYDPLDQLTGLEELMPVREETQRERAERLAAERTEYAHVIVDEAQDLTPMQWRMVGRRGRHATWTIVGDPAQSSWSDPDEAAAARDEALGSRPRRRFELTVNYRNPAEIAELAAKVLALAMPGKESPRAVRSTGVEPRFVAVGKDGGLAGTVRSEAERLLASVEGTVGVVVAMDRRAEAARWLDGLGDRVVALGSLEAKGLEYDATLVVSPAEIADESPAGLRVLYVALTRSTQALTVLSGARDLPDEAGVPDLLRD</sequence>
<gene>
    <name evidence="7" type="ORF">ACGFYS_00185</name>
</gene>
<dbReference type="EMBL" id="JBICZW010000001">
    <property type="protein sequence ID" value="MFG3187342.1"/>
    <property type="molecule type" value="Genomic_DNA"/>
</dbReference>
<dbReference type="RefSeq" id="WP_189847316.1">
    <property type="nucleotide sequence ID" value="NZ_BMVV01000002.1"/>
</dbReference>
<keyword evidence="8" id="KW-1185">Reference proteome</keyword>
<keyword evidence="2 5" id="KW-0378">Hydrolase</keyword>
<reference evidence="7 8" key="1">
    <citation type="submission" date="2024-10" db="EMBL/GenBank/DDBJ databases">
        <title>The Natural Products Discovery Center: Release of the First 8490 Sequenced Strains for Exploring Actinobacteria Biosynthetic Diversity.</title>
        <authorList>
            <person name="Kalkreuter E."/>
            <person name="Kautsar S.A."/>
            <person name="Yang D."/>
            <person name="Bader C.D."/>
            <person name="Teijaro C.N."/>
            <person name="Fluegel L."/>
            <person name="Davis C.M."/>
            <person name="Simpson J.R."/>
            <person name="Lauterbach L."/>
            <person name="Steele A.D."/>
            <person name="Gui C."/>
            <person name="Meng S."/>
            <person name="Li G."/>
            <person name="Viehrig K."/>
            <person name="Ye F."/>
            <person name="Su P."/>
            <person name="Kiefer A.F."/>
            <person name="Nichols A."/>
            <person name="Cepeda A.J."/>
            <person name="Yan W."/>
            <person name="Fan B."/>
            <person name="Jiang Y."/>
            <person name="Adhikari A."/>
            <person name="Zheng C.-J."/>
            <person name="Schuster L."/>
            <person name="Cowan T.M."/>
            <person name="Smanski M.J."/>
            <person name="Chevrette M.G."/>
            <person name="De Carvalho L.P.S."/>
            <person name="Shen B."/>
        </authorList>
    </citation>
    <scope>NUCLEOTIDE SEQUENCE [LARGE SCALE GENOMIC DNA]</scope>
    <source>
        <strain evidence="7 8">NPDC048229</strain>
    </source>
</reference>
<name>A0ABW7BJD6_9ACTN</name>
<evidence type="ECO:0000256" key="3">
    <source>
        <dbReference type="ARBA" id="ARBA00022806"/>
    </source>
</evidence>
<evidence type="ECO:0000256" key="4">
    <source>
        <dbReference type="ARBA" id="ARBA00022840"/>
    </source>
</evidence>
<evidence type="ECO:0000313" key="7">
    <source>
        <dbReference type="EMBL" id="MFG3187342.1"/>
    </source>
</evidence>
<accession>A0ABW7BJD6</accession>
<proteinExistence type="predicted"/>
<comment type="caution">
    <text evidence="7">The sequence shown here is derived from an EMBL/GenBank/DDBJ whole genome shotgun (WGS) entry which is preliminary data.</text>
</comment>
<keyword evidence="1 5" id="KW-0547">Nucleotide-binding</keyword>
<evidence type="ECO:0000256" key="5">
    <source>
        <dbReference type="PROSITE-ProRule" id="PRU00560"/>
    </source>
</evidence>
<dbReference type="PROSITE" id="PS51198">
    <property type="entry name" value="UVRD_HELICASE_ATP_BIND"/>
    <property type="match status" value="1"/>
</dbReference>
<dbReference type="SUPFAM" id="SSF52540">
    <property type="entry name" value="P-loop containing nucleoside triphosphate hydrolases"/>
    <property type="match status" value="1"/>
</dbReference>
<feature type="binding site" evidence="5">
    <location>
        <begin position="241"/>
        <end position="248"/>
    </location>
    <ligand>
        <name>ATP</name>
        <dbReference type="ChEBI" id="CHEBI:30616"/>
    </ligand>
</feature>
<dbReference type="PANTHER" id="PTHR11070:SF45">
    <property type="entry name" value="DNA 3'-5' HELICASE"/>
    <property type="match status" value="1"/>
</dbReference>
<keyword evidence="3 5" id="KW-0347">Helicase</keyword>
<dbReference type="InterPro" id="IPR000212">
    <property type="entry name" value="DNA_helicase_UvrD/REP"/>
</dbReference>
<evidence type="ECO:0000259" key="6">
    <source>
        <dbReference type="PROSITE" id="PS51198"/>
    </source>
</evidence>
<dbReference type="InterPro" id="IPR027417">
    <property type="entry name" value="P-loop_NTPase"/>
</dbReference>
<evidence type="ECO:0000313" key="8">
    <source>
        <dbReference type="Proteomes" id="UP001604282"/>
    </source>
</evidence>
<dbReference type="Proteomes" id="UP001604282">
    <property type="component" value="Unassembled WGS sequence"/>
</dbReference>
<feature type="domain" description="UvrD-like helicase ATP-binding" evidence="6">
    <location>
        <begin position="220"/>
        <end position="611"/>
    </location>
</feature>
<evidence type="ECO:0000256" key="2">
    <source>
        <dbReference type="ARBA" id="ARBA00022801"/>
    </source>
</evidence>